<accession>A0A921ZWW1</accession>
<feature type="compositionally biased region" description="Basic and acidic residues" evidence="1">
    <location>
        <begin position="85"/>
        <end position="97"/>
    </location>
</feature>
<comment type="caution">
    <text evidence="2">The sequence shown here is derived from an EMBL/GenBank/DDBJ whole genome shotgun (WGS) entry which is preliminary data.</text>
</comment>
<dbReference type="EMBL" id="JH669584">
    <property type="protein sequence ID" value="KAG6465568.1"/>
    <property type="molecule type" value="Genomic_DNA"/>
</dbReference>
<feature type="region of interest" description="Disordered" evidence="1">
    <location>
        <begin position="69"/>
        <end position="97"/>
    </location>
</feature>
<evidence type="ECO:0000313" key="3">
    <source>
        <dbReference type="Proteomes" id="UP000791440"/>
    </source>
</evidence>
<sequence>MPESNFSLYRPDARNNFDAVRPAPICTDASPAMGQCHNIHISTNCYYGYHDPKRIENIQVNTDCEMLEPQIEKGSSPLQTSTRKRSADNSDYPKSKRLRDGKCFLNFAWEVH</sequence>
<protein>
    <submittedName>
        <fullName evidence="2">Uncharacterized protein</fullName>
    </submittedName>
</protein>
<organism evidence="2 3">
    <name type="scientific">Manduca sexta</name>
    <name type="common">Tobacco hawkmoth</name>
    <name type="synonym">Tobacco hornworm</name>
    <dbReference type="NCBI Taxonomy" id="7130"/>
    <lineage>
        <taxon>Eukaryota</taxon>
        <taxon>Metazoa</taxon>
        <taxon>Ecdysozoa</taxon>
        <taxon>Arthropoda</taxon>
        <taxon>Hexapoda</taxon>
        <taxon>Insecta</taxon>
        <taxon>Pterygota</taxon>
        <taxon>Neoptera</taxon>
        <taxon>Endopterygota</taxon>
        <taxon>Lepidoptera</taxon>
        <taxon>Glossata</taxon>
        <taxon>Ditrysia</taxon>
        <taxon>Bombycoidea</taxon>
        <taxon>Sphingidae</taxon>
        <taxon>Sphinginae</taxon>
        <taxon>Sphingini</taxon>
        <taxon>Manduca</taxon>
    </lineage>
</organism>
<evidence type="ECO:0000256" key="1">
    <source>
        <dbReference type="SAM" id="MobiDB-lite"/>
    </source>
</evidence>
<dbReference type="AlphaFoldDB" id="A0A921ZWW1"/>
<evidence type="ECO:0000313" key="2">
    <source>
        <dbReference type="EMBL" id="KAG6465568.1"/>
    </source>
</evidence>
<dbReference type="Proteomes" id="UP000791440">
    <property type="component" value="Unassembled WGS sequence"/>
</dbReference>
<proteinExistence type="predicted"/>
<reference evidence="2" key="1">
    <citation type="journal article" date="2016" name="Insect Biochem. Mol. Biol.">
        <title>Multifaceted biological insights from a draft genome sequence of the tobacco hornworm moth, Manduca sexta.</title>
        <authorList>
            <person name="Kanost M.R."/>
            <person name="Arrese E.L."/>
            <person name="Cao X."/>
            <person name="Chen Y.R."/>
            <person name="Chellapilla S."/>
            <person name="Goldsmith M.R."/>
            <person name="Grosse-Wilde E."/>
            <person name="Heckel D.G."/>
            <person name="Herndon N."/>
            <person name="Jiang H."/>
            <person name="Papanicolaou A."/>
            <person name="Qu J."/>
            <person name="Soulages J.L."/>
            <person name="Vogel H."/>
            <person name="Walters J."/>
            <person name="Waterhouse R.M."/>
            <person name="Ahn S.J."/>
            <person name="Almeida F.C."/>
            <person name="An C."/>
            <person name="Aqrawi P."/>
            <person name="Bretschneider A."/>
            <person name="Bryant W.B."/>
            <person name="Bucks S."/>
            <person name="Chao H."/>
            <person name="Chevignon G."/>
            <person name="Christen J.M."/>
            <person name="Clarke D.F."/>
            <person name="Dittmer N.T."/>
            <person name="Ferguson L.C.F."/>
            <person name="Garavelou S."/>
            <person name="Gordon K.H.J."/>
            <person name="Gunaratna R.T."/>
            <person name="Han Y."/>
            <person name="Hauser F."/>
            <person name="He Y."/>
            <person name="Heidel-Fischer H."/>
            <person name="Hirsh A."/>
            <person name="Hu Y."/>
            <person name="Jiang H."/>
            <person name="Kalra D."/>
            <person name="Klinner C."/>
            <person name="Konig C."/>
            <person name="Kovar C."/>
            <person name="Kroll A.R."/>
            <person name="Kuwar S.S."/>
            <person name="Lee S.L."/>
            <person name="Lehman R."/>
            <person name="Li K."/>
            <person name="Li Z."/>
            <person name="Liang H."/>
            <person name="Lovelace S."/>
            <person name="Lu Z."/>
            <person name="Mansfield J.H."/>
            <person name="McCulloch K.J."/>
            <person name="Mathew T."/>
            <person name="Morton B."/>
            <person name="Muzny D.M."/>
            <person name="Neunemann D."/>
            <person name="Ongeri F."/>
            <person name="Pauchet Y."/>
            <person name="Pu L.L."/>
            <person name="Pyrousis I."/>
            <person name="Rao X.J."/>
            <person name="Redding A."/>
            <person name="Roesel C."/>
            <person name="Sanchez-Gracia A."/>
            <person name="Schaack S."/>
            <person name="Shukla A."/>
            <person name="Tetreau G."/>
            <person name="Wang Y."/>
            <person name="Xiong G.H."/>
            <person name="Traut W."/>
            <person name="Walsh T.K."/>
            <person name="Worley K.C."/>
            <person name="Wu D."/>
            <person name="Wu W."/>
            <person name="Wu Y.Q."/>
            <person name="Zhang X."/>
            <person name="Zou Z."/>
            <person name="Zucker H."/>
            <person name="Briscoe A.D."/>
            <person name="Burmester T."/>
            <person name="Clem R.J."/>
            <person name="Feyereisen R."/>
            <person name="Grimmelikhuijzen C.J.P."/>
            <person name="Hamodrakas S.J."/>
            <person name="Hansson B.S."/>
            <person name="Huguet E."/>
            <person name="Jermiin L.S."/>
            <person name="Lan Q."/>
            <person name="Lehman H.K."/>
            <person name="Lorenzen M."/>
            <person name="Merzendorfer H."/>
            <person name="Michalopoulos I."/>
            <person name="Morton D.B."/>
            <person name="Muthukrishnan S."/>
            <person name="Oakeshott J.G."/>
            <person name="Palmer W."/>
            <person name="Park Y."/>
            <person name="Passarelli A.L."/>
            <person name="Rozas J."/>
            <person name="Schwartz L.M."/>
            <person name="Smith W."/>
            <person name="Southgate A."/>
            <person name="Vilcinskas A."/>
            <person name="Vogt R."/>
            <person name="Wang P."/>
            <person name="Werren J."/>
            <person name="Yu X.Q."/>
            <person name="Zhou J.J."/>
            <person name="Brown S.J."/>
            <person name="Scherer S.E."/>
            <person name="Richards S."/>
            <person name="Blissard G.W."/>
        </authorList>
    </citation>
    <scope>NUCLEOTIDE SEQUENCE</scope>
</reference>
<gene>
    <name evidence="2" type="ORF">O3G_MSEX015232</name>
</gene>
<keyword evidence="3" id="KW-1185">Reference proteome</keyword>
<reference evidence="2" key="2">
    <citation type="submission" date="2020-12" db="EMBL/GenBank/DDBJ databases">
        <authorList>
            <person name="Kanost M."/>
        </authorList>
    </citation>
    <scope>NUCLEOTIDE SEQUENCE</scope>
</reference>
<name>A0A921ZWW1_MANSE</name>